<evidence type="ECO:0000313" key="1">
    <source>
        <dbReference type="EMBL" id="MEQ2511415.1"/>
    </source>
</evidence>
<dbReference type="EMBL" id="JBBMFF010000230">
    <property type="protein sequence ID" value="MEQ2511415.1"/>
    <property type="molecule type" value="Genomic_DNA"/>
</dbReference>
<keyword evidence="2" id="KW-1185">Reference proteome</keyword>
<name>A0ABV1G7L8_9FIRM</name>
<proteinExistence type="predicted"/>
<gene>
    <name evidence="1" type="ORF">WMO66_09170</name>
</gene>
<sequence>MKNRERQRANRKMFIPPSCDRCDCACNRHGACFSLSDNIFGDKNCPFFKTSEQNEAEKNDVLAHLKAIGRGDLIDYYYGSKEAKAWA</sequence>
<dbReference type="RefSeq" id="WP_349136110.1">
    <property type="nucleotide sequence ID" value="NZ_JBBMFF010000230.1"/>
</dbReference>
<reference evidence="1 2" key="1">
    <citation type="submission" date="2024-03" db="EMBL/GenBank/DDBJ databases">
        <title>Human intestinal bacterial collection.</title>
        <authorList>
            <person name="Pauvert C."/>
            <person name="Hitch T.C.A."/>
            <person name="Clavel T."/>
        </authorList>
    </citation>
    <scope>NUCLEOTIDE SEQUENCE [LARGE SCALE GENOMIC DNA]</scope>
    <source>
        <strain evidence="1 2">CLA-AA-H192</strain>
    </source>
</reference>
<organism evidence="1 2">
    <name type="scientific">Faecousia intestinalis</name>
    <dbReference type="NCBI Taxonomy" id="3133167"/>
    <lineage>
        <taxon>Bacteria</taxon>
        <taxon>Bacillati</taxon>
        <taxon>Bacillota</taxon>
        <taxon>Clostridia</taxon>
        <taxon>Eubacteriales</taxon>
        <taxon>Oscillospiraceae</taxon>
        <taxon>Faecousia</taxon>
    </lineage>
</organism>
<evidence type="ECO:0000313" key="2">
    <source>
        <dbReference type="Proteomes" id="UP001491552"/>
    </source>
</evidence>
<dbReference type="Proteomes" id="UP001491552">
    <property type="component" value="Unassembled WGS sequence"/>
</dbReference>
<comment type="caution">
    <text evidence="1">The sequence shown here is derived from an EMBL/GenBank/DDBJ whole genome shotgun (WGS) entry which is preliminary data.</text>
</comment>
<accession>A0ABV1G7L8</accession>
<protein>
    <submittedName>
        <fullName evidence="1">Uncharacterized protein</fullName>
    </submittedName>
</protein>